<feature type="non-terminal residue" evidence="1">
    <location>
        <position position="143"/>
    </location>
</feature>
<reference evidence="1" key="1">
    <citation type="journal article" date="2014" name="Front. Microbiol.">
        <title>High frequency of phylogenetically diverse reductive dehalogenase-homologous genes in deep subseafloor sedimentary metagenomes.</title>
        <authorList>
            <person name="Kawai M."/>
            <person name="Futagami T."/>
            <person name="Toyoda A."/>
            <person name="Takaki Y."/>
            <person name="Nishi S."/>
            <person name="Hori S."/>
            <person name="Arai W."/>
            <person name="Tsubouchi T."/>
            <person name="Morono Y."/>
            <person name="Uchiyama I."/>
            <person name="Ito T."/>
            <person name="Fujiyama A."/>
            <person name="Inagaki F."/>
            <person name="Takami H."/>
        </authorList>
    </citation>
    <scope>NUCLEOTIDE SEQUENCE</scope>
    <source>
        <strain evidence="1">Expedition CK06-06</strain>
    </source>
</reference>
<dbReference type="AlphaFoldDB" id="X1NH13"/>
<gene>
    <name evidence="1" type="ORF">S06H3_14193</name>
</gene>
<protein>
    <submittedName>
        <fullName evidence="1">Uncharacterized protein</fullName>
    </submittedName>
</protein>
<organism evidence="1">
    <name type="scientific">marine sediment metagenome</name>
    <dbReference type="NCBI Taxonomy" id="412755"/>
    <lineage>
        <taxon>unclassified sequences</taxon>
        <taxon>metagenomes</taxon>
        <taxon>ecological metagenomes</taxon>
    </lineage>
</organism>
<name>X1NH13_9ZZZZ</name>
<dbReference type="EMBL" id="BARV01006936">
    <property type="protein sequence ID" value="GAI17949.1"/>
    <property type="molecule type" value="Genomic_DNA"/>
</dbReference>
<accession>X1NH13</accession>
<evidence type="ECO:0000313" key="1">
    <source>
        <dbReference type="EMBL" id="GAI17949.1"/>
    </source>
</evidence>
<proteinExistence type="predicted"/>
<comment type="caution">
    <text evidence="1">The sequence shown here is derived from an EMBL/GenBank/DDBJ whole genome shotgun (WGS) entry which is preliminary data.</text>
</comment>
<sequence length="143" mass="15530">MHLRISSTSSLAFGKIYDVIDTTSDTVNINATTSATDTDPDVQDGTACSGNATCVINVDDNLFTASSTEVGRYLYNITDNKHYLIVKNVEDATDIIHIITNSPDDFTTMDDGDNVRIVDGIRTNDTFEILDYALITGEATNHG</sequence>